<keyword evidence="3" id="KW-1185">Reference proteome</keyword>
<name>A0A1H8IHN8_9RHOB</name>
<dbReference type="Proteomes" id="UP000183002">
    <property type="component" value="Unassembled WGS sequence"/>
</dbReference>
<protein>
    <submittedName>
        <fullName evidence="2">Uncharacterized protein</fullName>
    </submittedName>
</protein>
<dbReference type="EMBL" id="FOCO01000020">
    <property type="protein sequence ID" value="SEN68400.1"/>
    <property type="molecule type" value="Genomic_DNA"/>
</dbReference>
<accession>A0A1H8IHN8</accession>
<evidence type="ECO:0000256" key="1">
    <source>
        <dbReference type="SAM" id="MobiDB-lite"/>
    </source>
</evidence>
<dbReference type="STRING" id="1077947.SAMN05216227_102057"/>
<gene>
    <name evidence="2" type="ORF">SAMN05216227_102057</name>
</gene>
<proteinExistence type="predicted"/>
<dbReference type="AlphaFoldDB" id="A0A1H8IHN8"/>
<dbReference type="OrthoDB" id="8481888at2"/>
<sequence>MNVNELVNQAADADQYDDQTQETSNFDDGPAPAGWTPARFVGYVEVGKRKQKPFQGKPKADCMEVRMYFELNGPKHRREIEVDGVKRTVTNMQSIKMALKVGDKASFSKLMKKMVYGREGIKHMASMLGQGFLIKIEHNTVAKTEDKPERTFANMKDADGNWLIGPPTITDPMTEVVTNVAVPEISVPIKLLLLKNPTKEQWESIFIDGTRTVKDAKGVETEQSKNWLQEDIVQNMVGFEGSALQTLVSGVGDLNLNLDPGKVETPEEEVLEPVTPAEAPKTPVEAAPVVDPAVEPKQTKQDVSGAPDASPADIMADLGL</sequence>
<organism evidence="2 3">
    <name type="scientific">Pseudorhodobacter antarcticus</name>
    <dbReference type="NCBI Taxonomy" id="1077947"/>
    <lineage>
        <taxon>Bacteria</taxon>
        <taxon>Pseudomonadati</taxon>
        <taxon>Pseudomonadota</taxon>
        <taxon>Alphaproteobacteria</taxon>
        <taxon>Rhodobacterales</taxon>
        <taxon>Paracoccaceae</taxon>
        <taxon>Pseudorhodobacter</taxon>
    </lineage>
</organism>
<feature type="compositionally biased region" description="Low complexity" evidence="1">
    <location>
        <begin position="272"/>
        <end position="296"/>
    </location>
</feature>
<feature type="region of interest" description="Disordered" evidence="1">
    <location>
        <begin position="259"/>
        <end position="320"/>
    </location>
</feature>
<dbReference type="RefSeq" id="WP_050519962.1">
    <property type="nucleotide sequence ID" value="NZ_FOCO01000020.1"/>
</dbReference>
<feature type="region of interest" description="Disordered" evidence="1">
    <location>
        <begin position="1"/>
        <end position="33"/>
    </location>
</feature>
<evidence type="ECO:0000313" key="2">
    <source>
        <dbReference type="EMBL" id="SEN68400.1"/>
    </source>
</evidence>
<reference evidence="2 3" key="1">
    <citation type="submission" date="2016-10" db="EMBL/GenBank/DDBJ databases">
        <authorList>
            <person name="de Groot N.N."/>
        </authorList>
    </citation>
    <scope>NUCLEOTIDE SEQUENCE [LARGE SCALE GENOMIC DNA]</scope>
    <source>
        <strain evidence="2 3">CGMCC 1.10836</strain>
    </source>
</reference>
<evidence type="ECO:0000313" key="3">
    <source>
        <dbReference type="Proteomes" id="UP000183002"/>
    </source>
</evidence>